<keyword evidence="3" id="KW-1133">Transmembrane helix</keyword>
<dbReference type="InterPro" id="IPR002882">
    <property type="entry name" value="CofD"/>
</dbReference>
<keyword evidence="3" id="KW-0472">Membrane</keyword>
<evidence type="ECO:0000256" key="2">
    <source>
        <dbReference type="HAMAP-Rule" id="MF_00973"/>
    </source>
</evidence>
<dbReference type="Proteomes" id="UP000467132">
    <property type="component" value="Unassembled WGS sequence"/>
</dbReference>
<keyword evidence="1 2" id="KW-0963">Cytoplasm</keyword>
<proteinExistence type="inferred from homology"/>
<evidence type="ECO:0000256" key="1">
    <source>
        <dbReference type="ARBA" id="ARBA00022490"/>
    </source>
</evidence>
<dbReference type="PANTHER" id="PTHR30135:SF3">
    <property type="entry name" value="GLUCONEOGENESIS FACTOR-RELATED"/>
    <property type="match status" value="1"/>
</dbReference>
<dbReference type="OrthoDB" id="9783842at2"/>
<comment type="similarity">
    <text evidence="2">Belongs to the gluconeogenesis factor family.</text>
</comment>
<dbReference type="Pfam" id="PF01933">
    <property type="entry name" value="CofD"/>
    <property type="match status" value="1"/>
</dbReference>
<dbReference type="GO" id="GO:0005737">
    <property type="term" value="C:cytoplasm"/>
    <property type="evidence" value="ECO:0007669"/>
    <property type="project" value="UniProtKB-SubCell"/>
</dbReference>
<name>A0A845R3C4_9CLOT</name>
<comment type="function">
    <text evidence="2">Required for morphogenesis under gluconeogenic growth conditions.</text>
</comment>
<dbReference type="GO" id="GO:0008360">
    <property type="term" value="P:regulation of cell shape"/>
    <property type="evidence" value="ECO:0007669"/>
    <property type="project" value="UniProtKB-UniRule"/>
</dbReference>
<keyword evidence="3" id="KW-0812">Transmembrane</keyword>
<dbReference type="AlphaFoldDB" id="A0A845R3C4"/>
<accession>A0A845R3C4</accession>
<dbReference type="HAMAP" id="MF_00973">
    <property type="entry name" value="Gluconeogen_factor"/>
    <property type="match status" value="1"/>
</dbReference>
<organism evidence="4 5">
    <name type="scientific">Senegalia massiliensis</name>
    <dbReference type="NCBI Taxonomy" id="1720316"/>
    <lineage>
        <taxon>Bacteria</taxon>
        <taxon>Bacillati</taxon>
        <taxon>Bacillota</taxon>
        <taxon>Clostridia</taxon>
        <taxon>Eubacteriales</taxon>
        <taxon>Clostridiaceae</taxon>
        <taxon>Senegalia</taxon>
    </lineage>
</organism>
<evidence type="ECO:0000313" key="4">
    <source>
        <dbReference type="EMBL" id="NBI08186.1"/>
    </source>
</evidence>
<dbReference type="NCBIfam" id="TIGR01826">
    <property type="entry name" value="CofD_related"/>
    <property type="match status" value="1"/>
</dbReference>
<dbReference type="PANTHER" id="PTHR30135">
    <property type="entry name" value="UNCHARACTERIZED PROTEIN YVCK-RELATED"/>
    <property type="match status" value="1"/>
</dbReference>
<feature type="transmembrane region" description="Helical" evidence="3">
    <location>
        <begin position="39"/>
        <end position="61"/>
    </location>
</feature>
<feature type="transmembrane region" description="Helical" evidence="3">
    <location>
        <begin position="12"/>
        <end position="33"/>
    </location>
</feature>
<dbReference type="CDD" id="cd07187">
    <property type="entry name" value="YvcK_like"/>
    <property type="match status" value="1"/>
</dbReference>
<reference evidence="4 5" key="1">
    <citation type="submission" date="2018-08" db="EMBL/GenBank/DDBJ databases">
        <title>Murine metabolic-syndrome-specific gut microbial biobank.</title>
        <authorList>
            <person name="Liu C."/>
        </authorList>
    </citation>
    <scope>NUCLEOTIDE SEQUENCE [LARGE SCALE GENOMIC DNA]</scope>
    <source>
        <strain evidence="4 5">583</strain>
    </source>
</reference>
<dbReference type="InterPro" id="IPR010119">
    <property type="entry name" value="Gluconeogen_factor"/>
</dbReference>
<dbReference type="Gene3D" id="3.40.50.10680">
    <property type="entry name" value="CofD-like domains"/>
    <property type="match status" value="1"/>
</dbReference>
<protein>
    <recommendedName>
        <fullName evidence="2">Putative gluconeogenesis factor</fullName>
    </recommendedName>
</protein>
<dbReference type="EMBL" id="QXXA01000023">
    <property type="protein sequence ID" value="NBI08186.1"/>
    <property type="molecule type" value="Genomic_DNA"/>
</dbReference>
<dbReference type="GO" id="GO:0043743">
    <property type="term" value="F:LPPG:FO 2-phospho-L-lactate transferase activity"/>
    <property type="evidence" value="ECO:0007669"/>
    <property type="project" value="InterPro"/>
</dbReference>
<keyword evidence="5" id="KW-1185">Reference proteome</keyword>
<dbReference type="InterPro" id="IPR038136">
    <property type="entry name" value="CofD-like_dom_sf"/>
</dbReference>
<dbReference type="RefSeq" id="WP_160198650.1">
    <property type="nucleotide sequence ID" value="NZ_QXXA01000023.1"/>
</dbReference>
<dbReference type="SUPFAM" id="SSF142338">
    <property type="entry name" value="CofD-like"/>
    <property type="match status" value="1"/>
</dbReference>
<comment type="caution">
    <text evidence="4">The sequence shown here is derived from an EMBL/GenBank/DDBJ whole genome shotgun (WGS) entry which is preliminary data.</text>
</comment>
<evidence type="ECO:0000256" key="3">
    <source>
        <dbReference type="SAM" id="Phobius"/>
    </source>
</evidence>
<sequence>MKKIYSIKSGIKRWVILCIIGVILLSLGISPIYKYMDLIIINNYMYIIMVIFGVAITFFALRRVLTIILTIVNQHKYEVDISRNSVTGMLNKKKILDKGPRVVILGGGTGLSVLLRGLKNHTSNITAVVTVADDGGGSGVLRSDLGMLPPGDIRSCILALADTEPTMEKLIQYRFTEGDLKGQSFGNLFIAAMNGIYDNFELAIKEMSNVLAVSGKVLPMTLEDVTLFAKLKNGKTVKGESNIPLINGKVNSEIDYVFLKPEESFPLEETIEEIKRADIILLGPGSLYTSVIPNLMIKGIVEELEKSSADKVYIANVMTQPGETDNYSVKDHISAILKHSSEDIIDHVIVNNEKLPLEIFEKYSFDGSEPVLLTKEDEKFLKANNINIIEDNLIDIKNEYIRHDTVELSRIIVELVPKYKSKILNFLISKRDISKN</sequence>
<gene>
    <name evidence="4" type="ORF">D3Z33_15105</name>
</gene>
<evidence type="ECO:0000313" key="5">
    <source>
        <dbReference type="Proteomes" id="UP000467132"/>
    </source>
</evidence>
<comment type="subcellular location">
    <subcellularLocation>
        <location evidence="2">Cytoplasm</location>
    </subcellularLocation>
</comment>